<accession>A0A2P2IQ50</accession>
<dbReference type="EMBL" id="GGEC01002863">
    <property type="protein sequence ID" value="MBW83346.1"/>
    <property type="molecule type" value="Transcribed_RNA"/>
</dbReference>
<organism evidence="1">
    <name type="scientific">Rhizophora mucronata</name>
    <name type="common">Asiatic mangrove</name>
    <dbReference type="NCBI Taxonomy" id="61149"/>
    <lineage>
        <taxon>Eukaryota</taxon>
        <taxon>Viridiplantae</taxon>
        <taxon>Streptophyta</taxon>
        <taxon>Embryophyta</taxon>
        <taxon>Tracheophyta</taxon>
        <taxon>Spermatophyta</taxon>
        <taxon>Magnoliopsida</taxon>
        <taxon>eudicotyledons</taxon>
        <taxon>Gunneridae</taxon>
        <taxon>Pentapetalae</taxon>
        <taxon>rosids</taxon>
        <taxon>fabids</taxon>
        <taxon>Malpighiales</taxon>
        <taxon>Rhizophoraceae</taxon>
        <taxon>Rhizophora</taxon>
    </lineage>
</organism>
<protein>
    <submittedName>
        <fullName evidence="1">Uncharacterized protein</fullName>
    </submittedName>
</protein>
<proteinExistence type="predicted"/>
<evidence type="ECO:0000313" key="1">
    <source>
        <dbReference type="EMBL" id="MBW83346.1"/>
    </source>
</evidence>
<sequence>MSRYVGMAGAGLKTCQVSAQ</sequence>
<name>A0A2P2IQ50_RHIMU</name>
<dbReference type="AlphaFoldDB" id="A0A2P2IQ50"/>
<reference evidence="1" key="1">
    <citation type="submission" date="2018-02" db="EMBL/GenBank/DDBJ databases">
        <title>Rhizophora mucronata_Transcriptome.</title>
        <authorList>
            <person name="Meera S.P."/>
            <person name="Sreeshan A."/>
            <person name="Augustine A."/>
        </authorList>
    </citation>
    <scope>NUCLEOTIDE SEQUENCE</scope>
    <source>
        <tissue evidence="1">Leaf</tissue>
    </source>
</reference>